<dbReference type="AlphaFoldDB" id="A0A3B0BWW9"/>
<evidence type="ECO:0000313" key="3">
    <source>
        <dbReference type="Proteomes" id="UP000276603"/>
    </source>
</evidence>
<name>A0A3B0BWW9_9FLAO</name>
<proteinExistence type="predicted"/>
<organism evidence="2 3">
    <name type="scientific">Ulvibacterium marinum</name>
    <dbReference type="NCBI Taxonomy" id="2419782"/>
    <lineage>
        <taxon>Bacteria</taxon>
        <taxon>Pseudomonadati</taxon>
        <taxon>Bacteroidota</taxon>
        <taxon>Flavobacteriia</taxon>
        <taxon>Flavobacteriales</taxon>
        <taxon>Flavobacteriaceae</taxon>
        <taxon>Ulvibacterium</taxon>
    </lineage>
</organism>
<evidence type="ECO:0000256" key="1">
    <source>
        <dbReference type="SAM" id="Phobius"/>
    </source>
</evidence>
<keyword evidence="1" id="KW-1133">Transmembrane helix</keyword>
<dbReference type="EMBL" id="RBCJ01000005">
    <property type="protein sequence ID" value="RKN77945.1"/>
    <property type="molecule type" value="Genomic_DNA"/>
</dbReference>
<protein>
    <recommendedName>
        <fullName evidence="4">Periplasmic heavy metal sensor</fullName>
    </recommendedName>
</protein>
<dbReference type="Proteomes" id="UP000276603">
    <property type="component" value="Unassembled WGS sequence"/>
</dbReference>
<sequence>MKRETRYKIIIGALLIINVVQVSSLILTKRPQKHLREHRKPDAKEMLRLDDEQNIQFKTFSREHHKSMVSLKKEQKKYVRSYFLQPSDSLLKRIKDVEEKKILATEKHFNDLKSVLHEEQLPAYEDFKERALRYVLR</sequence>
<keyword evidence="1" id="KW-0472">Membrane</keyword>
<keyword evidence="1" id="KW-0812">Transmembrane</keyword>
<dbReference type="OrthoDB" id="1450827at2"/>
<gene>
    <name evidence="2" type="ORF">D7Z94_22260</name>
</gene>
<keyword evidence="3" id="KW-1185">Reference proteome</keyword>
<dbReference type="RefSeq" id="WP_120713842.1">
    <property type="nucleotide sequence ID" value="NZ_RBCJ01000005.1"/>
</dbReference>
<comment type="caution">
    <text evidence="2">The sequence shown here is derived from an EMBL/GenBank/DDBJ whole genome shotgun (WGS) entry which is preliminary data.</text>
</comment>
<accession>A0A3B0BWW9</accession>
<evidence type="ECO:0000313" key="2">
    <source>
        <dbReference type="EMBL" id="RKN77945.1"/>
    </source>
</evidence>
<evidence type="ECO:0008006" key="4">
    <source>
        <dbReference type="Google" id="ProtNLM"/>
    </source>
</evidence>
<feature type="transmembrane region" description="Helical" evidence="1">
    <location>
        <begin position="6"/>
        <end position="27"/>
    </location>
</feature>
<reference evidence="2 3" key="1">
    <citation type="submission" date="2018-10" db="EMBL/GenBank/DDBJ databases">
        <title>Ulvibacterium marinum gen. nov., sp. nov., a novel marine bacterium of the family Flavobacteriaceae, isolated from a culture of the green alga Ulva prolifera.</title>
        <authorList>
            <person name="Zhang Z."/>
        </authorList>
    </citation>
    <scope>NUCLEOTIDE SEQUENCE [LARGE SCALE GENOMIC DNA]</scope>
    <source>
        <strain evidence="2 3">CCMM003</strain>
    </source>
</reference>